<name>A0A5C8ZEP2_9ACTN</name>
<evidence type="ECO:0000259" key="4">
    <source>
        <dbReference type="PROSITE" id="PS50043"/>
    </source>
</evidence>
<dbReference type="GO" id="GO:0003677">
    <property type="term" value="F:DNA binding"/>
    <property type="evidence" value="ECO:0007669"/>
    <property type="project" value="UniProtKB-KW"/>
</dbReference>
<dbReference type="Proteomes" id="UP000321234">
    <property type="component" value="Unassembled WGS sequence"/>
</dbReference>
<dbReference type="AlphaFoldDB" id="A0A5C8ZEP2"/>
<sequence length="196" mass="20557">MEHGNDAVVHLRRSAATVLEDRPVVALGLETAMADVPDTAGVVLVGRVPQQLEAVSAAAARGQHVVVLLDDADRTADAAAALDAGARGIALTSGTIAELTDVVRSAVHGRVAVASAVATRLEALQQLRSAFTGRELEVLALYATGLPAKSVARRMGVGLETVKTYVKRLRTKAEPLGIPTTTRMELVDLARRLDLL</sequence>
<proteinExistence type="predicted"/>
<dbReference type="InterPro" id="IPR016032">
    <property type="entry name" value="Sig_transdc_resp-reg_C-effctor"/>
</dbReference>
<evidence type="ECO:0000313" key="5">
    <source>
        <dbReference type="EMBL" id="TXR56302.1"/>
    </source>
</evidence>
<dbReference type="PRINTS" id="PR00038">
    <property type="entry name" value="HTHLUXR"/>
</dbReference>
<dbReference type="GO" id="GO:0006355">
    <property type="term" value="P:regulation of DNA-templated transcription"/>
    <property type="evidence" value="ECO:0007669"/>
    <property type="project" value="InterPro"/>
</dbReference>
<dbReference type="InterPro" id="IPR000792">
    <property type="entry name" value="Tscrpt_reg_LuxR_C"/>
</dbReference>
<dbReference type="PANTHER" id="PTHR44688">
    <property type="entry name" value="DNA-BINDING TRANSCRIPTIONAL ACTIVATOR DEVR_DOSR"/>
    <property type="match status" value="1"/>
</dbReference>
<protein>
    <submittedName>
        <fullName evidence="5">Response regulator transcription factor</fullName>
    </submittedName>
</protein>
<dbReference type="RefSeq" id="WP_147926095.1">
    <property type="nucleotide sequence ID" value="NZ_VKAC01000005.1"/>
</dbReference>
<feature type="domain" description="HTH luxR-type" evidence="4">
    <location>
        <begin position="124"/>
        <end position="194"/>
    </location>
</feature>
<reference evidence="5 6" key="1">
    <citation type="submission" date="2019-07" db="EMBL/GenBank/DDBJ databases">
        <title>Quadrisphaera sp. strain DD2A genome sequencing and assembly.</title>
        <authorList>
            <person name="Kim I."/>
        </authorList>
    </citation>
    <scope>NUCLEOTIDE SEQUENCE [LARGE SCALE GENOMIC DNA]</scope>
    <source>
        <strain evidence="5 6">DD2A</strain>
    </source>
</reference>
<evidence type="ECO:0000313" key="6">
    <source>
        <dbReference type="Proteomes" id="UP000321234"/>
    </source>
</evidence>
<dbReference type="PROSITE" id="PS00622">
    <property type="entry name" value="HTH_LUXR_1"/>
    <property type="match status" value="1"/>
</dbReference>
<keyword evidence="1" id="KW-0805">Transcription regulation</keyword>
<dbReference type="EMBL" id="VKAC01000005">
    <property type="protein sequence ID" value="TXR56302.1"/>
    <property type="molecule type" value="Genomic_DNA"/>
</dbReference>
<accession>A0A5C8ZEP2</accession>
<dbReference type="PANTHER" id="PTHR44688:SF16">
    <property type="entry name" value="DNA-BINDING TRANSCRIPTIONAL ACTIVATOR DEVR_DOSR"/>
    <property type="match status" value="1"/>
</dbReference>
<keyword evidence="2" id="KW-0238">DNA-binding</keyword>
<keyword evidence="3" id="KW-0804">Transcription</keyword>
<keyword evidence="6" id="KW-1185">Reference proteome</keyword>
<comment type="caution">
    <text evidence="5">The sequence shown here is derived from an EMBL/GenBank/DDBJ whole genome shotgun (WGS) entry which is preliminary data.</text>
</comment>
<evidence type="ECO:0000256" key="3">
    <source>
        <dbReference type="ARBA" id="ARBA00023163"/>
    </source>
</evidence>
<dbReference type="PROSITE" id="PS50043">
    <property type="entry name" value="HTH_LUXR_2"/>
    <property type="match status" value="1"/>
</dbReference>
<dbReference type="OrthoDB" id="3171335at2"/>
<evidence type="ECO:0000256" key="2">
    <source>
        <dbReference type="ARBA" id="ARBA00023125"/>
    </source>
</evidence>
<dbReference type="CDD" id="cd06170">
    <property type="entry name" value="LuxR_C_like"/>
    <property type="match status" value="1"/>
</dbReference>
<dbReference type="Gene3D" id="3.40.50.2300">
    <property type="match status" value="1"/>
</dbReference>
<dbReference type="Pfam" id="PF00196">
    <property type="entry name" value="GerE"/>
    <property type="match status" value="1"/>
</dbReference>
<evidence type="ECO:0000256" key="1">
    <source>
        <dbReference type="ARBA" id="ARBA00023015"/>
    </source>
</evidence>
<gene>
    <name evidence="5" type="ORF">FMM08_09280</name>
</gene>
<organism evidence="5 6">
    <name type="scientific">Quadrisphaera setariae</name>
    <dbReference type="NCBI Taxonomy" id="2593304"/>
    <lineage>
        <taxon>Bacteria</taxon>
        <taxon>Bacillati</taxon>
        <taxon>Actinomycetota</taxon>
        <taxon>Actinomycetes</taxon>
        <taxon>Kineosporiales</taxon>
        <taxon>Kineosporiaceae</taxon>
        <taxon>Quadrisphaera</taxon>
    </lineage>
</organism>
<dbReference type="SUPFAM" id="SSF46894">
    <property type="entry name" value="C-terminal effector domain of the bipartite response regulators"/>
    <property type="match status" value="1"/>
</dbReference>
<dbReference type="SMART" id="SM00421">
    <property type="entry name" value="HTH_LUXR"/>
    <property type="match status" value="1"/>
</dbReference>